<dbReference type="CDD" id="cd05016">
    <property type="entry name" value="SIS_PGI_2"/>
    <property type="match status" value="1"/>
</dbReference>
<dbReference type="CDD" id="cd05015">
    <property type="entry name" value="SIS_PGI_1"/>
    <property type="match status" value="1"/>
</dbReference>
<dbReference type="GO" id="GO:0051156">
    <property type="term" value="P:glucose 6-phosphate metabolic process"/>
    <property type="evidence" value="ECO:0007669"/>
    <property type="project" value="TreeGrafter"/>
</dbReference>
<evidence type="ECO:0000313" key="6">
    <source>
        <dbReference type="Proteomes" id="UP000729402"/>
    </source>
</evidence>
<accession>A0A8J5WD57</accession>
<dbReference type="GO" id="GO:0006096">
    <property type="term" value="P:glycolytic process"/>
    <property type="evidence" value="ECO:0007669"/>
    <property type="project" value="UniProtKB-KW"/>
</dbReference>
<organism evidence="5 6">
    <name type="scientific">Zizania palustris</name>
    <name type="common">Northern wild rice</name>
    <dbReference type="NCBI Taxonomy" id="103762"/>
    <lineage>
        <taxon>Eukaryota</taxon>
        <taxon>Viridiplantae</taxon>
        <taxon>Streptophyta</taxon>
        <taxon>Embryophyta</taxon>
        <taxon>Tracheophyta</taxon>
        <taxon>Spermatophyta</taxon>
        <taxon>Magnoliopsida</taxon>
        <taxon>Liliopsida</taxon>
        <taxon>Poales</taxon>
        <taxon>Poaceae</taxon>
        <taxon>BOP clade</taxon>
        <taxon>Oryzoideae</taxon>
        <taxon>Oryzeae</taxon>
        <taxon>Zizaniinae</taxon>
        <taxon>Zizania</taxon>
    </lineage>
</organism>
<gene>
    <name evidence="5" type="ORF">GUJ93_ZPchr0010g8510</name>
</gene>
<dbReference type="FunFam" id="3.40.50.10490:FF:000023">
    <property type="entry name" value="Glucose-6-phosphate isomerase"/>
    <property type="match status" value="1"/>
</dbReference>
<dbReference type="OrthoDB" id="5831190at2759"/>
<dbReference type="GO" id="GO:0048029">
    <property type="term" value="F:monosaccharide binding"/>
    <property type="evidence" value="ECO:0007669"/>
    <property type="project" value="TreeGrafter"/>
</dbReference>
<keyword evidence="3" id="KW-0324">Glycolysis</keyword>
<proteinExistence type="inferred from homology"/>
<dbReference type="HAMAP" id="MF_00473">
    <property type="entry name" value="G6P_isomerase"/>
    <property type="match status" value="1"/>
</dbReference>
<evidence type="ECO:0000256" key="2">
    <source>
        <dbReference type="ARBA" id="ARBA00022432"/>
    </source>
</evidence>
<dbReference type="PANTHER" id="PTHR11469:SF1">
    <property type="entry name" value="GLUCOSE-6-PHOSPHATE ISOMERASE"/>
    <property type="match status" value="1"/>
</dbReference>
<sequence length="628" mass="69111">MGYSLADRWVPQDDGPAVSVSRDAGLTYSQATRACSPPTPAMASVSGAAAAAAPYSGACGVRLRKRYLPRSSYLSLSRPNSIADVSCSQLASSPRSLASKQSGNGHARGEVDKDPIRLWNRYVEWLYQHKQLGLFVDVSRIGFTEEFLKRMDAPMQRAFAAMRELEKGAIANPDEGRMVGHYWLRNPALAPNSFLRDKIETTLERVLAFSSDVISAKIKPPSSLAGRFTHILSIGIGGSSLGPQFVAEALAPDNPPLMIRFIDNTDPAGIDHQIAQLGPELASTLVIVISKSGGTPETRNGLLEVQKAFRDAGLEFSKQGVAITQENSLLDNTARIEGWLARFPMFDWVGGRTSEMSAVGLLPAALQGIDIKEMLVGAAQMDDETRNTVIKENPAALLALCWYWASDGIGSKDMVVLPYKDSLLLLSRYLQQLVMESLGKEFDLDGNRVCMIHFHSHSLYYQPCNQGLYSTLIVNGPFPIRVENEQIHTSFCVYNRPLSCDVLMQVNQGLTVYGNKGSTDQHAYIQQLREGVHNFFATFIEVLRDRPPGHEWELEPSVTCGDYLFGMLHGTRSALYANDRESITVTVQEVNPRAVGALVALYERAVGLYAYLININAYHQPGLYLLIC</sequence>
<evidence type="ECO:0000256" key="1">
    <source>
        <dbReference type="ARBA" id="ARBA00006604"/>
    </source>
</evidence>
<keyword evidence="2" id="KW-0312">Gluconeogenesis</keyword>
<evidence type="ECO:0000313" key="5">
    <source>
        <dbReference type="EMBL" id="KAG8087380.1"/>
    </source>
</evidence>
<dbReference type="InterPro" id="IPR001672">
    <property type="entry name" value="G6P_Isomerase"/>
</dbReference>
<dbReference type="AlphaFoldDB" id="A0A8J5WD57"/>
<dbReference type="EMBL" id="JAAALK010000082">
    <property type="protein sequence ID" value="KAG8087380.1"/>
    <property type="molecule type" value="Genomic_DNA"/>
</dbReference>
<reference evidence="5" key="1">
    <citation type="journal article" date="2021" name="bioRxiv">
        <title>Whole Genome Assembly and Annotation of Northern Wild Rice, Zizania palustris L., Supports a Whole Genome Duplication in the Zizania Genus.</title>
        <authorList>
            <person name="Haas M."/>
            <person name="Kono T."/>
            <person name="Macchietto M."/>
            <person name="Millas R."/>
            <person name="McGilp L."/>
            <person name="Shao M."/>
            <person name="Duquette J."/>
            <person name="Hirsch C.N."/>
            <person name="Kimball J."/>
        </authorList>
    </citation>
    <scope>NUCLEOTIDE SEQUENCE</scope>
    <source>
        <tissue evidence="5">Fresh leaf tissue</tissue>
    </source>
</reference>
<evidence type="ECO:0000256" key="4">
    <source>
        <dbReference type="ARBA" id="ARBA00023235"/>
    </source>
</evidence>
<dbReference type="Pfam" id="PF00342">
    <property type="entry name" value="PGI"/>
    <property type="match status" value="1"/>
</dbReference>
<dbReference type="InterPro" id="IPR035482">
    <property type="entry name" value="SIS_PGI_2"/>
</dbReference>
<keyword evidence="6" id="KW-1185">Reference proteome</keyword>
<evidence type="ECO:0008006" key="7">
    <source>
        <dbReference type="Google" id="ProtNLM"/>
    </source>
</evidence>
<comment type="caution">
    <text evidence="5">The sequence shown here is derived from an EMBL/GenBank/DDBJ whole genome shotgun (WGS) entry which is preliminary data.</text>
</comment>
<keyword evidence="4" id="KW-0413">Isomerase</keyword>
<dbReference type="GO" id="GO:0005829">
    <property type="term" value="C:cytosol"/>
    <property type="evidence" value="ECO:0007669"/>
    <property type="project" value="TreeGrafter"/>
</dbReference>
<dbReference type="GO" id="GO:0004347">
    <property type="term" value="F:glucose-6-phosphate isomerase activity"/>
    <property type="evidence" value="ECO:0007669"/>
    <property type="project" value="InterPro"/>
</dbReference>
<reference evidence="5" key="2">
    <citation type="submission" date="2021-02" db="EMBL/GenBank/DDBJ databases">
        <authorList>
            <person name="Kimball J.A."/>
            <person name="Haas M.W."/>
            <person name="Macchietto M."/>
            <person name="Kono T."/>
            <person name="Duquette J."/>
            <person name="Shao M."/>
        </authorList>
    </citation>
    <scope>NUCLEOTIDE SEQUENCE</scope>
    <source>
        <tissue evidence="5">Fresh leaf tissue</tissue>
    </source>
</reference>
<dbReference type="PANTHER" id="PTHR11469">
    <property type="entry name" value="GLUCOSE-6-PHOSPHATE ISOMERASE"/>
    <property type="match status" value="1"/>
</dbReference>
<dbReference type="GO" id="GO:0006094">
    <property type="term" value="P:gluconeogenesis"/>
    <property type="evidence" value="ECO:0007669"/>
    <property type="project" value="UniProtKB-KW"/>
</dbReference>
<evidence type="ECO:0000256" key="3">
    <source>
        <dbReference type="ARBA" id="ARBA00023152"/>
    </source>
</evidence>
<dbReference type="Proteomes" id="UP000729402">
    <property type="component" value="Unassembled WGS sequence"/>
</dbReference>
<dbReference type="PROSITE" id="PS51463">
    <property type="entry name" value="P_GLUCOSE_ISOMERASE_3"/>
    <property type="match status" value="1"/>
</dbReference>
<name>A0A8J5WD57_ZIZPA</name>
<comment type="similarity">
    <text evidence="1">Belongs to the GPI family.</text>
</comment>
<dbReference type="InterPro" id="IPR035476">
    <property type="entry name" value="SIS_PGI_1"/>
</dbReference>
<dbReference type="FunFam" id="3.40.50.10490:FF:000021">
    <property type="entry name" value="Glucose-6-phosphate isomerase"/>
    <property type="match status" value="1"/>
</dbReference>
<protein>
    <recommendedName>
        <fullName evidence="7">Glucose-6-phosphate isomerase</fullName>
    </recommendedName>
</protein>